<accession>A0A2N6SKY4</accession>
<protein>
    <recommendedName>
        <fullName evidence="8">MPN domain-containing protein</fullName>
    </recommendedName>
</protein>
<dbReference type="Gene3D" id="3.40.140.10">
    <property type="entry name" value="Cytidine Deaminase, domain 2"/>
    <property type="match status" value="1"/>
</dbReference>
<keyword evidence="10" id="KW-1185">Reference proteome</keyword>
<dbReference type="PANTHER" id="PTHR30471:SF3">
    <property type="entry name" value="UPF0758 PROTEIN YEES-RELATED"/>
    <property type="match status" value="1"/>
</dbReference>
<evidence type="ECO:0000256" key="7">
    <source>
        <dbReference type="RuleBase" id="RU003797"/>
    </source>
</evidence>
<keyword evidence="5" id="KW-0862">Zinc</keyword>
<dbReference type="Proteomes" id="UP000235682">
    <property type="component" value="Unassembled WGS sequence"/>
</dbReference>
<dbReference type="InterPro" id="IPR001405">
    <property type="entry name" value="UPF0758"/>
</dbReference>
<evidence type="ECO:0000313" key="10">
    <source>
        <dbReference type="Proteomes" id="UP000235682"/>
    </source>
</evidence>
<sequence>MQNSLLKVQELPVDSQPRERLLLYGAKALADYELLAILLRTGTRKASVLNLAQSVLTHFKDLYQLRQVSIEELQEVPGIGPVKAIELQAAIEFGQRVYQSRLLKRGQILSTTAAGEWLLDNMKHLHQEHLMALFLNTKNEVIQTKNIFIGSVSQSVAHPREIFKEAVKYPTARIIIAHNHPSGDTKPSPADLNFTKRLIECGDLMGIELLDHFIIGEDRYLSIREESNLFS</sequence>
<dbReference type="PANTHER" id="PTHR30471">
    <property type="entry name" value="DNA REPAIR PROTEIN RADC"/>
    <property type="match status" value="1"/>
</dbReference>
<dbReference type="Pfam" id="PF20582">
    <property type="entry name" value="UPF0758_N"/>
    <property type="match status" value="1"/>
</dbReference>
<dbReference type="SUPFAM" id="SSF102712">
    <property type="entry name" value="JAB1/MPN domain"/>
    <property type="match status" value="1"/>
</dbReference>
<evidence type="ECO:0000256" key="3">
    <source>
        <dbReference type="ARBA" id="ARBA00022723"/>
    </source>
</evidence>
<dbReference type="Gene3D" id="1.10.150.20">
    <property type="entry name" value="5' to 3' exonuclease, C-terminal subdomain"/>
    <property type="match status" value="1"/>
</dbReference>
<keyword evidence="4" id="KW-0378">Hydrolase</keyword>
<evidence type="ECO:0000256" key="6">
    <source>
        <dbReference type="ARBA" id="ARBA00023049"/>
    </source>
</evidence>
<comment type="caution">
    <text evidence="9">The sequence shown here is derived from an EMBL/GenBank/DDBJ whole genome shotgun (WGS) entry which is preliminary data.</text>
</comment>
<proteinExistence type="inferred from homology"/>
<dbReference type="InterPro" id="IPR025657">
    <property type="entry name" value="RadC_JAB"/>
</dbReference>
<keyword evidence="6" id="KW-0482">Metalloprotease</keyword>
<dbReference type="SUPFAM" id="SSF47781">
    <property type="entry name" value="RuvA domain 2-like"/>
    <property type="match status" value="1"/>
</dbReference>
<dbReference type="PROSITE" id="PS01302">
    <property type="entry name" value="UPF0758"/>
    <property type="match status" value="1"/>
</dbReference>
<keyword evidence="2" id="KW-0645">Protease</keyword>
<dbReference type="RefSeq" id="WP_102233401.1">
    <property type="nucleotide sequence ID" value="NZ_PNHE01000053.1"/>
</dbReference>
<organism evidence="9 10">
    <name type="scientific">Dolosicoccus paucivorans</name>
    <dbReference type="NCBI Taxonomy" id="84521"/>
    <lineage>
        <taxon>Bacteria</taxon>
        <taxon>Bacillati</taxon>
        <taxon>Bacillota</taxon>
        <taxon>Bacilli</taxon>
        <taxon>Lactobacillales</taxon>
        <taxon>Aerococcaceae</taxon>
        <taxon>Dolosicoccus</taxon>
    </lineage>
</organism>
<dbReference type="CDD" id="cd08071">
    <property type="entry name" value="MPN_DUF2466"/>
    <property type="match status" value="1"/>
</dbReference>
<evidence type="ECO:0000256" key="5">
    <source>
        <dbReference type="ARBA" id="ARBA00022833"/>
    </source>
</evidence>
<gene>
    <name evidence="9" type="ORF">CJ205_08055</name>
</gene>
<dbReference type="GO" id="GO:0006508">
    <property type="term" value="P:proteolysis"/>
    <property type="evidence" value="ECO:0007669"/>
    <property type="project" value="UniProtKB-KW"/>
</dbReference>
<evidence type="ECO:0000256" key="1">
    <source>
        <dbReference type="ARBA" id="ARBA00010243"/>
    </source>
</evidence>
<evidence type="ECO:0000313" key="9">
    <source>
        <dbReference type="EMBL" id="PMC57747.1"/>
    </source>
</evidence>
<feature type="domain" description="MPN" evidence="8">
    <location>
        <begin position="107"/>
        <end position="229"/>
    </location>
</feature>
<dbReference type="GO" id="GO:0008237">
    <property type="term" value="F:metallopeptidase activity"/>
    <property type="evidence" value="ECO:0007669"/>
    <property type="project" value="UniProtKB-KW"/>
</dbReference>
<name>A0A2N6SKY4_9LACT</name>
<dbReference type="PROSITE" id="PS50249">
    <property type="entry name" value="MPN"/>
    <property type="match status" value="1"/>
</dbReference>
<dbReference type="NCBIfam" id="TIGR00608">
    <property type="entry name" value="radc"/>
    <property type="match status" value="1"/>
</dbReference>
<dbReference type="InterPro" id="IPR020891">
    <property type="entry name" value="UPF0758_CS"/>
</dbReference>
<comment type="similarity">
    <text evidence="1 7">Belongs to the UPF0758 family.</text>
</comment>
<dbReference type="InterPro" id="IPR046778">
    <property type="entry name" value="UPF0758_N"/>
</dbReference>
<dbReference type="InterPro" id="IPR010994">
    <property type="entry name" value="RuvA_2-like"/>
</dbReference>
<dbReference type="Pfam" id="PF04002">
    <property type="entry name" value="RadC"/>
    <property type="match status" value="1"/>
</dbReference>
<dbReference type="STRING" id="84521.SAMN04487994_101330"/>
<dbReference type="NCBIfam" id="NF000642">
    <property type="entry name" value="PRK00024.1"/>
    <property type="match status" value="1"/>
</dbReference>
<dbReference type="EMBL" id="PNHE01000053">
    <property type="protein sequence ID" value="PMC57747.1"/>
    <property type="molecule type" value="Genomic_DNA"/>
</dbReference>
<keyword evidence="3" id="KW-0479">Metal-binding</keyword>
<dbReference type="AlphaFoldDB" id="A0A2N6SKY4"/>
<dbReference type="GO" id="GO:0046872">
    <property type="term" value="F:metal ion binding"/>
    <property type="evidence" value="ECO:0007669"/>
    <property type="project" value="UniProtKB-KW"/>
</dbReference>
<evidence type="ECO:0000256" key="4">
    <source>
        <dbReference type="ARBA" id="ARBA00022801"/>
    </source>
</evidence>
<evidence type="ECO:0000256" key="2">
    <source>
        <dbReference type="ARBA" id="ARBA00022670"/>
    </source>
</evidence>
<reference evidence="9 10" key="1">
    <citation type="submission" date="2017-09" db="EMBL/GenBank/DDBJ databases">
        <title>Bacterial strain isolated from the female urinary microbiota.</title>
        <authorList>
            <person name="Thomas-White K."/>
            <person name="Kumar N."/>
            <person name="Forster S."/>
            <person name="Putonti C."/>
            <person name="Lawley T."/>
            <person name="Wolfe A.J."/>
        </authorList>
    </citation>
    <scope>NUCLEOTIDE SEQUENCE [LARGE SCALE GENOMIC DNA]</scope>
    <source>
        <strain evidence="9 10">UMB0852</strain>
    </source>
</reference>
<dbReference type="InterPro" id="IPR037518">
    <property type="entry name" value="MPN"/>
</dbReference>
<evidence type="ECO:0000259" key="8">
    <source>
        <dbReference type="PROSITE" id="PS50249"/>
    </source>
</evidence>